<dbReference type="AlphaFoldDB" id="A0A1P8UAE5"/>
<keyword evidence="2" id="KW-0808">Transferase</keyword>
<dbReference type="RefSeq" id="WP_076691473.1">
    <property type="nucleotide sequence ID" value="NZ_CP018762.1"/>
</dbReference>
<dbReference type="Pfam" id="PF13302">
    <property type="entry name" value="Acetyltransf_3"/>
    <property type="match status" value="1"/>
</dbReference>
<gene>
    <name evidence="2" type="ORF">BOH66_13195</name>
</gene>
<keyword evidence="3" id="KW-1185">Reference proteome</keyword>
<dbReference type="Proteomes" id="UP000187185">
    <property type="component" value="Chromosome"/>
</dbReference>
<dbReference type="Gene3D" id="3.40.630.30">
    <property type="match status" value="1"/>
</dbReference>
<accession>A0A1P8UAE5</accession>
<dbReference type="GO" id="GO:0005737">
    <property type="term" value="C:cytoplasm"/>
    <property type="evidence" value="ECO:0007669"/>
    <property type="project" value="TreeGrafter"/>
</dbReference>
<evidence type="ECO:0000259" key="1">
    <source>
        <dbReference type="PROSITE" id="PS51186"/>
    </source>
</evidence>
<dbReference type="EMBL" id="CP018762">
    <property type="protein sequence ID" value="APZ35094.1"/>
    <property type="molecule type" value="Genomic_DNA"/>
</dbReference>
<name>A0A1P8UAE5_9MICO</name>
<organism evidence="2 3">
    <name type="scientific">Microbacterium aurum</name>
    <dbReference type="NCBI Taxonomy" id="36805"/>
    <lineage>
        <taxon>Bacteria</taxon>
        <taxon>Bacillati</taxon>
        <taxon>Actinomycetota</taxon>
        <taxon>Actinomycetes</taxon>
        <taxon>Micrococcales</taxon>
        <taxon>Microbacteriaceae</taxon>
        <taxon>Microbacterium</taxon>
    </lineage>
</organism>
<dbReference type="PROSITE" id="PS51186">
    <property type="entry name" value="GNAT"/>
    <property type="match status" value="1"/>
</dbReference>
<dbReference type="GO" id="GO:1990189">
    <property type="term" value="F:protein N-terminal-serine acetyltransferase activity"/>
    <property type="evidence" value="ECO:0007669"/>
    <property type="project" value="TreeGrafter"/>
</dbReference>
<dbReference type="PANTHER" id="PTHR43441">
    <property type="entry name" value="RIBOSOMAL-PROTEIN-SERINE ACETYLTRANSFERASE"/>
    <property type="match status" value="1"/>
</dbReference>
<dbReference type="KEGG" id="maur:BOH66_13195"/>
<dbReference type="PANTHER" id="PTHR43441:SF10">
    <property type="entry name" value="ACETYLTRANSFERASE"/>
    <property type="match status" value="1"/>
</dbReference>
<dbReference type="SUPFAM" id="SSF55729">
    <property type="entry name" value="Acyl-CoA N-acyltransferases (Nat)"/>
    <property type="match status" value="1"/>
</dbReference>
<protein>
    <submittedName>
        <fullName evidence="2">GNAT family N-acetyltransferase</fullName>
    </submittedName>
</protein>
<dbReference type="InterPro" id="IPR000182">
    <property type="entry name" value="GNAT_dom"/>
</dbReference>
<dbReference type="InterPro" id="IPR051908">
    <property type="entry name" value="Ribosomal_N-acetyltransferase"/>
</dbReference>
<dbReference type="GO" id="GO:0008999">
    <property type="term" value="F:protein-N-terminal-alanine acetyltransferase activity"/>
    <property type="evidence" value="ECO:0007669"/>
    <property type="project" value="TreeGrafter"/>
</dbReference>
<reference evidence="2 3" key="1">
    <citation type="submission" date="2016-12" db="EMBL/GenBank/DDBJ databases">
        <title>Complete genome sequence of Microbacterium aurum KACC 15219.</title>
        <authorList>
            <person name="Jung Y."/>
            <person name="Shin J.-H."/>
            <person name="Lee Y.-J."/>
            <person name="Yi H."/>
            <person name="Bahn Y.-S."/>
            <person name="Kim J.F."/>
            <person name="Lee D.-W."/>
        </authorList>
    </citation>
    <scope>NUCLEOTIDE SEQUENCE [LARGE SCALE GENOMIC DNA]</scope>
    <source>
        <strain evidence="2 3">KACC 15219</strain>
    </source>
</reference>
<sequence length="189" mass="20313">MEPVTLRTARLELSPPRDSDVEAIFEACQDELIQRFTTVPSPYEKSHAEGFVAKAAEWWDAGTETTWAVRHDGTLAGMIGLHGLGKGSGELGYWMAPAARGRGLVGEAARAVIDWGFSPEGLGLARVEWRAVVGNPASHRVAQRLGFRYEGRLRSALVNGAGARADGLVAGLLADDDRTPQPWPDPATP</sequence>
<dbReference type="InterPro" id="IPR016181">
    <property type="entry name" value="Acyl_CoA_acyltransferase"/>
</dbReference>
<dbReference type="OrthoDB" id="9795188at2"/>
<proteinExistence type="predicted"/>
<evidence type="ECO:0000313" key="3">
    <source>
        <dbReference type="Proteomes" id="UP000187185"/>
    </source>
</evidence>
<dbReference type="STRING" id="36805.BOH66_13195"/>
<feature type="domain" description="N-acetyltransferase" evidence="1">
    <location>
        <begin position="11"/>
        <end position="175"/>
    </location>
</feature>
<evidence type="ECO:0000313" key="2">
    <source>
        <dbReference type="EMBL" id="APZ35094.1"/>
    </source>
</evidence>